<evidence type="ECO:0000313" key="2">
    <source>
        <dbReference type="EMBL" id="BBY46857.1"/>
    </source>
</evidence>
<feature type="transmembrane region" description="Helical" evidence="1">
    <location>
        <begin position="27"/>
        <end position="49"/>
    </location>
</feature>
<proteinExistence type="predicted"/>
<name>A0A7I7RQR5_9MYCO</name>
<keyword evidence="2" id="KW-0614">Plasmid</keyword>
<gene>
    <name evidence="2" type="ORF">MARA_02870</name>
</gene>
<protein>
    <submittedName>
        <fullName evidence="2">Uncharacterized protein</fullName>
    </submittedName>
</protein>
<keyword evidence="3" id="KW-1185">Reference proteome</keyword>
<keyword evidence="1" id="KW-0472">Membrane</keyword>
<feature type="transmembrane region" description="Helical" evidence="1">
    <location>
        <begin position="69"/>
        <end position="90"/>
    </location>
</feature>
<organism evidence="2 3">
    <name type="scientific">Mycolicibacterium arabiense</name>
    <dbReference type="NCBI Taxonomy" id="1286181"/>
    <lineage>
        <taxon>Bacteria</taxon>
        <taxon>Bacillati</taxon>
        <taxon>Actinomycetota</taxon>
        <taxon>Actinomycetes</taxon>
        <taxon>Mycobacteriales</taxon>
        <taxon>Mycobacteriaceae</taxon>
        <taxon>Mycolicibacterium</taxon>
    </lineage>
</organism>
<dbReference type="AlphaFoldDB" id="A0A7I7RQR5"/>
<keyword evidence="1" id="KW-1133">Transmembrane helix</keyword>
<keyword evidence="1" id="KW-0812">Transmembrane</keyword>
<dbReference type="KEGG" id="marz:MARA_02870"/>
<dbReference type="EMBL" id="AP022592">
    <property type="protein sequence ID" value="BBY46857.1"/>
    <property type="molecule type" value="Genomic_DNA"/>
</dbReference>
<evidence type="ECO:0000313" key="3">
    <source>
        <dbReference type="Proteomes" id="UP000467428"/>
    </source>
</evidence>
<evidence type="ECO:0000256" key="1">
    <source>
        <dbReference type="SAM" id="Phobius"/>
    </source>
</evidence>
<geneLocation type="plasmid" evidence="2">
    <name>pJCM18538</name>
</geneLocation>
<dbReference type="Proteomes" id="UP000467428">
    <property type="component" value="Plasmid pJCM18538"/>
</dbReference>
<reference evidence="2 3" key="1">
    <citation type="journal article" date="2019" name="Emerg. Microbes Infect.">
        <title>Comprehensive subspecies identification of 175 nontuberculous mycobacteria species based on 7547 genomic profiles.</title>
        <authorList>
            <person name="Matsumoto Y."/>
            <person name="Kinjo T."/>
            <person name="Motooka D."/>
            <person name="Nabeya D."/>
            <person name="Jung N."/>
            <person name="Uechi K."/>
            <person name="Horii T."/>
            <person name="Iida T."/>
            <person name="Fujita J."/>
            <person name="Nakamura S."/>
        </authorList>
    </citation>
    <scope>NUCLEOTIDE SEQUENCE [LARGE SCALE GENOMIC DNA]</scope>
    <source>
        <strain evidence="2 3">JCM 18538</strain>
        <plasmid evidence="2">pJCM18538</plasmid>
    </source>
</reference>
<accession>A0A7I7RQR5</accession>
<sequence>MIRPRRFSSRQPAPHIGSSRGWATERFWGTVAVVVSAIVGGIAGVVWLWCALVMLSSRISTDPGSFPNGFGVMFGLAFGIPAGLVCWSVLPASSRPNVTIAAAAALPRRFWSCSDCS</sequence>